<evidence type="ECO:0000313" key="1">
    <source>
        <dbReference type="EMBL" id="OCB91651.1"/>
    </source>
</evidence>
<accession>A0A9Q5NC07</accession>
<reference evidence="1" key="1">
    <citation type="submission" date="2016-06" db="EMBL/GenBank/DDBJ databases">
        <title>Draft Genome sequence of the fungus Inonotus baumii.</title>
        <authorList>
            <person name="Zhu H."/>
            <person name="Lin W."/>
        </authorList>
    </citation>
    <scope>NUCLEOTIDE SEQUENCE</scope>
    <source>
        <strain evidence="1">821</strain>
    </source>
</reference>
<protein>
    <submittedName>
        <fullName evidence="1">Uncharacterized protein</fullName>
    </submittedName>
</protein>
<comment type="caution">
    <text evidence="1">The sequence shown here is derived from an EMBL/GenBank/DDBJ whole genome shotgun (WGS) entry which is preliminary data.</text>
</comment>
<name>A0A9Q5NC07_SANBA</name>
<evidence type="ECO:0000313" key="2">
    <source>
        <dbReference type="Proteomes" id="UP000757232"/>
    </source>
</evidence>
<gene>
    <name evidence="1" type="ORF">A7U60_g1086</name>
</gene>
<dbReference type="OrthoDB" id="10378106at2759"/>
<dbReference type="EMBL" id="LNZH02000075">
    <property type="protein sequence ID" value="OCB91651.1"/>
    <property type="molecule type" value="Genomic_DNA"/>
</dbReference>
<keyword evidence="2" id="KW-1185">Reference proteome</keyword>
<dbReference type="Proteomes" id="UP000757232">
    <property type="component" value="Unassembled WGS sequence"/>
</dbReference>
<proteinExistence type="predicted"/>
<dbReference type="AlphaFoldDB" id="A0A9Q5NC07"/>
<organism evidence="1 2">
    <name type="scientific">Sanghuangporus baumii</name>
    <name type="common">Phellinus baumii</name>
    <dbReference type="NCBI Taxonomy" id="108892"/>
    <lineage>
        <taxon>Eukaryota</taxon>
        <taxon>Fungi</taxon>
        <taxon>Dikarya</taxon>
        <taxon>Basidiomycota</taxon>
        <taxon>Agaricomycotina</taxon>
        <taxon>Agaricomycetes</taxon>
        <taxon>Hymenochaetales</taxon>
        <taxon>Hymenochaetaceae</taxon>
        <taxon>Sanghuangporus</taxon>
    </lineage>
</organism>
<sequence>MSERTDQKKLFNASREATKEWTLTWRTAAPEDLGDLEKIADDKGIKAVEAAMNKYFQDGFKNAKFKFWYFHSEGHTFTKVIVAENKPNYDMILTGEWPALGMVMLREDDENVAEIWKDLANQIEEKGRV</sequence>